<dbReference type="STRING" id="1123281.SAMN02745180_00441"/>
<accession>A0A1M5TVN4</accession>
<dbReference type="AlphaFoldDB" id="A0A1M5TVN4"/>
<protein>
    <submittedName>
        <fullName evidence="1">Competence protein ComFB</fullName>
    </submittedName>
</protein>
<evidence type="ECO:0000313" key="1">
    <source>
        <dbReference type="EMBL" id="SHH54690.1"/>
    </source>
</evidence>
<evidence type="ECO:0000313" key="2">
    <source>
        <dbReference type="Proteomes" id="UP000184389"/>
    </source>
</evidence>
<dbReference type="EMBL" id="FQXR01000003">
    <property type="protein sequence ID" value="SHH54690.1"/>
    <property type="molecule type" value="Genomic_DNA"/>
</dbReference>
<dbReference type="InterPro" id="IPR019657">
    <property type="entry name" value="ComFB"/>
</dbReference>
<organism evidence="1 2">
    <name type="scientific">Sporanaerobacter acetigenes DSM 13106</name>
    <dbReference type="NCBI Taxonomy" id="1123281"/>
    <lineage>
        <taxon>Bacteria</taxon>
        <taxon>Bacillati</taxon>
        <taxon>Bacillota</taxon>
        <taxon>Tissierellia</taxon>
        <taxon>Tissierellales</taxon>
        <taxon>Sporanaerobacteraceae</taxon>
        <taxon>Sporanaerobacter</taxon>
    </lineage>
</organism>
<keyword evidence="2" id="KW-1185">Reference proteome</keyword>
<dbReference type="Proteomes" id="UP000184389">
    <property type="component" value="Unassembled WGS sequence"/>
</dbReference>
<name>A0A1M5TVN4_9FIRM</name>
<sequence length="88" mass="10245">MKLYNIMEDEVRYAIDKILKTRKNICDCEKCRLDIAAIALNHLPPKYVVTEKGELYERANNLNLQFEADVVKEVAKAIEKVNRKPQHS</sequence>
<dbReference type="Pfam" id="PF10719">
    <property type="entry name" value="ComFB"/>
    <property type="match status" value="1"/>
</dbReference>
<reference evidence="1 2" key="1">
    <citation type="submission" date="2016-11" db="EMBL/GenBank/DDBJ databases">
        <authorList>
            <person name="Jaros S."/>
            <person name="Januszkiewicz K."/>
            <person name="Wedrychowicz H."/>
        </authorList>
    </citation>
    <scope>NUCLEOTIDE SEQUENCE [LARGE SCALE GENOMIC DNA]</scope>
    <source>
        <strain evidence="1 2">DSM 13106</strain>
    </source>
</reference>
<proteinExistence type="predicted"/>
<gene>
    <name evidence="1" type="ORF">SAMN02745180_00441</name>
</gene>
<dbReference type="RefSeq" id="WP_072742996.1">
    <property type="nucleotide sequence ID" value="NZ_FQXR01000003.1"/>
</dbReference>
<dbReference type="OrthoDB" id="5616024at2"/>